<dbReference type="RefSeq" id="WP_077980686.1">
    <property type="nucleotide sequence ID" value="NZ_CP088091.1"/>
</dbReference>
<dbReference type="AlphaFoldDB" id="A0A1S9GBF7"/>
<keyword evidence="4" id="KW-1185">Reference proteome</keyword>
<accession>A0A1S9GBF7</accession>
<dbReference type="InterPro" id="IPR010385">
    <property type="entry name" value="DUF982"/>
</dbReference>
<dbReference type="Proteomes" id="UP000542811">
    <property type="component" value="Unassembled WGS sequence"/>
</dbReference>
<dbReference type="Gene3D" id="6.10.250.730">
    <property type="match status" value="1"/>
</dbReference>
<evidence type="ECO:0000313" key="3">
    <source>
        <dbReference type="Proteomes" id="UP000295021"/>
    </source>
</evidence>
<organism evidence="2 3">
    <name type="scientific">Rhizobium laguerreae</name>
    <dbReference type="NCBI Taxonomy" id="1076926"/>
    <lineage>
        <taxon>Bacteria</taxon>
        <taxon>Pseudomonadati</taxon>
        <taxon>Pseudomonadota</taxon>
        <taxon>Alphaproteobacteria</taxon>
        <taxon>Hyphomicrobiales</taxon>
        <taxon>Rhizobiaceae</taxon>
        <taxon>Rhizobium/Agrobacterium group</taxon>
        <taxon>Rhizobium</taxon>
    </lineage>
</organism>
<dbReference type="EMBL" id="SMBI01000006">
    <property type="protein sequence ID" value="TCU24055.1"/>
    <property type="molecule type" value="Genomic_DNA"/>
</dbReference>
<comment type="caution">
    <text evidence="2">The sequence shown here is derived from an EMBL/GenBank/DDBJ whole genome shotgun (WGS) entry which is preliminary data.</text>
</comment>
<dbReference type="EMBL" id="JACHXX010000004">
    <property type="protein sequence ID" value="MBB3162936.1"/>
    <property type="molecule type" value="Genomic_DNA"/>
</dbReference>
<proteinExistence type="predicted"/>
<dbReference type="Pfam" id="PF06169">
    <property type="entry name" value="DUF982"/>
    <property type="match status" value="1"/>
</dbReference>
<name>A0A1S9GBF7_9HYPH</name>
<reference evidence="2 3" key="1">
    <citation type="submission" date="2019-03" db="EMBL/GenBank/DDBJ databases">
        <title>Genomic Encyclopedia of Type Strains, Phase IV (KMG-V): Genome sequencing to study the core and pangenomes of soil and plant-associated prokaryotes.</title>
        <authorList>
            <person name="Whitman W."/>
        </authorList>
    </citation>
    <scope>NUCLEOTIDE SEQUENCE [LARGE SCALE GENOMIC DNA]</scope>
    <source>
        <strain evidence="2 3">FB403</strain>
    </source>
</reference>
<reference evidence="1 4" key="2">
    <citation type="submission" date="2020-08" db="EMBL/GenBank/DDBJ databases">
        <title>Genomic Encyclopedia of Type Strains, Phase III (KMG-III): the genomes of soil and plant-associated and newly described type strains.</title>
        <authorList>
            <person name="Whitman W."/>
        </authorList>
    </citation>
    <scope>NUCLEOTIDE SEQUENCE [LARGE SCALE GENOMIC DNA]</scope>
    <source>
        <strain evidence="1 4">CECT 8280</strain>
    </source>
</reference>
<gene>
    <name evidence="2" type="ORF">EV131_10643</name>
    <name evidence="1" type="ORF">FHS25_003414</name>
</gene>
<protein>
    <submittedName>
        <fullName evidence="2">Uncharacterized protein DUF982</fullName>
    </submittedName>
</protein>
<evidence type="ECO:0000313" key="2">
    <source>
        <dbReference type="EMBL" id="TCU24055.1"/>
    </source>
</evidence>
<evidence type="ECO:0000313" key="4">
    <source>
        <dbReference type="Proteomes" id="UP000542811"/>
    </source>
</evidence>
<dbReference type="Proteomes" id="UP000295021">
    <property type="component" value="Unassembled WGS sequence"/>
</dbReference>
<evidence type="ECO:0000313" key="1">
    <source>
        <dbReference type="EMBL" id="MBB3162936.1"/>
    </source>
</evidence>
<sequence length="103" mass="11536">MPLNDVPWIRPVTIRLQCGLERTFTGVYDALDFLENEWPLRHGERHERAVKTCRGALNGIIPGIVAREAFVAACLEVGMPAVLVPWKRKPAPHPPRPARHAAI</sequence>